<keyword evidence="3" id="KW-1003">Cell membrane</keyword>
<dbReference type="InterPro" id="IPR036259">
    <property type="entry name" value="MFS_trans_sf"/>
</dbReference>
<protein>
    <recommendedName>
        <fullName evidence="10">Major facilitator superfamily (MFS) profile domain-containing protein</fullName>
    </recommendedName>
</protein>
<evidence type="ECO:0000256" key="5">
    <source>
        <dbReference type="ARBA" id="ARBA00022989"/>
    </source>
</evidence>
<dbReference type="EMBL" id="BLAE01000027">
    <property type="protein sequence ID" value="GES11211.1"/>
    <property type="molecule type" value="Genomic_DNA"/>
</dbReference>
<proteinExistence type="predicted"/>
<dbReference type="GO" id="GO:0022857">
    <property type="term" value="F:transmembrane transporter activity"/>
    <property type="evidence" value="ECO:0007669"/>
    <property type="project" value="InterPro"/>
</dbReference>
<dbReference type="GO" id="GO:0005886">
    <property type="term" value="C:plasma membrane"/>
    <property type="evidence" value="ECO:0007669"/>
    <property type="project" value="UniProtKB-SubCell"/>
</dbReference>
<evidence type="ECO:0000256" key="3">
    <source>
        <dbReference type="ARBA" id="ARBA00022475"/>
    </source>
</evidence>
<evidence type="ECO:0000313" key="9">
    <source>
        <dbReference type="Proteomes" id="UP000331127"/>
    </source>
</evidence>
<dbReference type="RefSeq" id="WP_246268612.1">
    <property type="nucleotide sequence ID" value="NZ_BAAAHL010000018.1"/>
</dbReference>
<feature type="transmembrane region" description="Helical" evidence="7">
    <location>
        <begin position="118"/>
        <end position="143"/>
    </location>
</feature>
<evidence type="ECO:0000256" key="4">
    <source>
        <dbReference type="ARBA" id="ARBA00022692"/>
    </source>
</evidence>
<organism evidence="8 9">
    <name type="scientific">Acrocarpospora macrocephala</name>
    <dbReference type="NCBI Taxonomy" id="150177"/>
    <lineage>
        <taxon>Bacteria</taxon>
        <taxon>Bacillati</taxon>
        <taxon>Actinomycetota</taxon>
        <taxon>Actinomycetes</taxon>
        <taxon>Streptosporangiales</taxon>
        <taxon>Streptosporangiaceae</taxon>
        <taxon>Acrocarpospora</taxon>
    </lineage>
</organism>
<keyword evidence="2" id="KW-0813">Transport</keyword>
<gene>
    <name evidence="8" type="ORF">Amac_048080</name>
</gene>
<evidence type="ECO:0000256" key="2">
    <source>
        <dbReference type="ARBA" id="ARBA00022448"/>
    </source>
</evidence>
<evidence type="ECO:0000256" key="1">
    <source>
        <dbReference type="ARBA" id="ARBA00004651"/>
    </source>
</evidence>
<dbReference type="Gene3D" id="1.20.1250.20">
    <property type="entry name" value="MFS general substrate transporter like domains"/>
    <property type="match status" value="1"/>
</dbReference>
<dbReference type="Pfam" id="PF07690">
    <property type="entry name" value="MFS_1"/>
    <property type="match status" value="1"/>
</dbReference>
<evidence type="ECO:0000256" key="7">
    <source>
        <dbReference type="SAM" id="Phobius"/>
    </source>
</evidence>
<feature type="transmembrane region" description="Helical" evidence="7">
    <location>
        <begin position="180"/>
        <end position="198"/>
    </location>
</feature>
<keyword evidence="6 7" id="KW-0472">Membrane</keyword>
<keyword evidence="5 7" id="KW-1133">Transmembrane helix</keyword>
<dbReference type="SUPFAM" id="SSF103473">
    <property type="entry name" value="MFS general substrate transporter"/>
    <property type="match status" value="1"/>
</dbReference>
<feature type="transmembrane region" description="Helical" evidence="7">
    <location>
        <begin position="155"/>
        <end position="174"/>
    </location>
</feature>
<keyword evidence="4 7" id="KW-0812">Transmembrane</keyword>
<name>A0A5M3WV81_9ACTN</name>
<evidence type="ECO:0000313" key="8">
    <source>
        <dbReference type="EMBL" id="GES11211.1"/>
    </source>
</evidence>
<dbReference type="AlphaFoldDB" id="A0A5M3WV81"/>
<evidence type="ECO:0008006" key="10">
    <source>
        <dbReference type="Google" id="ProtNLM"/>
    </source>
</evidence>
<feature type="transmembrane region" description="Helical" evidence="7">
    <location>
        <begin position="92"/>
        <end position="112"/>
    </location>
</feature>
<feature type="transmembrane region" description="Helical" evidence="7">
    <location>
        <begin position="28"/>
        <end position="44"/>
    </location>
</feature>
<dbReference type="InterPro" id="IPR011701">
    <property type="entry name" value="MFS"/>
</dbReference>
<keyword evidence="9" id="KW-1185">Reference proteome</keyword>
<dbReference type="Proteomes" id="UP000331127">
    <property type="component" value="Unassembled WGS sequence"/>
</dbReference>
<sequence>MVAAGIPSNPSQTHQRPPRYRTALHNRHLLAVLLLILINATVYAQQRFALPLALTADGHPPSLYGLLITLNAILVVALQPLIMAWLTNYPRLTVLAASWALVGIGLALTGLATTPWRYALTVVIWSAGEIGMVGFSAALIADLTPAHAHATYQALYGWTGAIARVAAPLVGAFLYDRSALWWTCAATGVLCALSALLLQRRR</sequence>
<feature type="transmembrane region" description="Helical" evidence="7">
    <location>
        <begin position="64"/>
        <end position="85"/>
    </location>
</feature>
<dbReference type="PANTHER" id="PTHR23517">
    <property type="entry name" value="RESISTANCE PROTEIN MDTM, PUTATIVE-RELATED-RELATED"/>
    <property type="match status" value="1"/>
</dbReference>
<dbReference type="PANTHER" id="PTHR23517:SF3">
    <property type="entry name" value="INTEGRAL MEMBRANE TRANSPORT PROTEIN"/>
    <property type="match status" value="1"/>
</dbReference>
<evidence type="ECO:0000256" key="6">
    <source>
        <dbReference type="ARBA" id="ARBA00023136"/>
    </source>
</evidence>
<comment type="caution">
    <text evidence="8">The sequence shown here is derived from an EMBL/GenBank/DDBJ whole genome shotgun (WGS) entry which is preliminary data.</text>
</comment>
<reference evidence="8 9" key="1">
    <citation type="submission" date="2019-10" db="EMBL/GenBank/DDBJ databases">
        <title>Whole genome shotgun sequence of Acrocarpospora macrocephala NBRC 16266.</title>
        <authorList>
            <person name="Ichikawa N."/>
            <person name="Kimura A."/>
            <person name="Kitahashi Y."/>
            <person name="Komaki H."/>
            <person name="Oguchi A."/>
        </authorList>
    </citation>
    <scope>NUCLEOTIDE SEQUENCE [LARGE SCALE GENOMIC DNA]</scope>
    <source>
        <strain evidence="8 9">NBRC 16266</strain>
    </source>
</reference>
<comment type="subcellular location">
    <subcellularLocation>
        <location evidence="1">Cell membrane</location>
        <topology evidence="1">Multi-pass membrane protein</topology>
    </subcellularLocation>
</comment>
<dbReference type="InterPro" id="IPR050171">
    <property type="entry name" value="MFS_Transporters"/>
</dbReference>
<accession>A0A5M3WV81</accession>